<keyword evidence="3 7" id="KW-0813">Transport</keyword>
<dbReference type="SUPFAM" id="SSF103473">
    <property type="entry name" value="MFS general substrate transporter"/>
    <property type="match status" value="1"/>
</dbReference>
<dbReference type="NCBIfam" id="TIGR00879">
    <property type="entry name" value="SP"/>
    <property type="match status" value="1"/>
</dbReference>
<evidence type="ECO:0000256" key="1">
    <source>
        <dbReference type="ARBA" id="ARBA00004141"/>
    </source>
</evidence>
<keyword evidence="4 8" id="KW-0812">Transmembrane</keyword>
<evidence type="ECO:0000313" key="11">
    <source>
        <dbReference type="Proteomes" id="UP000258309"/>
    </source>
</evidence>
<dbReference type="PANTHER" id="PTHR48022">
    <property type="entry name" value="PLASTIDIC GLUCOSE TRANSPORTER 4"/>
    <property type="match status" value="1"/>
</dbReference>
<dbReference type="EMBL" id="NCSJ02000247">
    <property type="protein sequence ID" value="RFU26710.1"/>
    <property type="molecule type" value="Genomic_DNA"/>
</dbReference>
<dbReference type="OMA" id="ESHSAQW"/>
<dbReference type="PROSITE" id="PS00216">
    <property type="entry name" value="SUGAR_TRANSPORT_1"/>
    <property type="match status" value="1"/>
</dbReference>
<feature type="domain" description="Major facilitator superfamily (MFS) profile" evidence="9">
    <location>
        <begin position="15"/>
        <end position="469"/>
    </location>
</feature>
<dbReference type="InterPro" id="IPR005829">
    <property type="entry name" value="Sugar_transporter_CS"/>
</dbReference>
<feature type="non-terminal residue" evidence="10">
    <location>
        <position position="1"/>
    </location>
</feature>
<evidence type="ECO:0000259" key="9">
    <source>
        <dbReference type="PROSITE" id="PS50850"/>
    </source>
</evidence>
<feature type="transmembrane region" description="Helical" evidence="8">
    <location>
        <begin position="379"/>
        <end position="404"/>
    </location>
</feature>
<protein>
    <recommendedName>
        <fullName evidence="9">Major facilitator superfamily (MFS) profile domain-containing protein</fullName>
    </recommendedName>
</protein>
<comment type="similarity">
    <text evidence="2 7">Belongs to the major facilitator superfamily. Sugar transporter (TC 2.A.1.1) family.</text>
</comment>
<feature type="transmembrane region" description="Helical" evidence="8">
    <location>
        <begin position="316"/>
        <end position="336"/>
    </location>
</feature>
<feature type="non-terminal residue" evidence="10">
    <location>
        <position position="506"/>
    </location>
</feature>
<evidence type="ECO:0000256" key="2">
    <source>
        <dbReference type="ARBA" id="ARBA00010992"/>
    </source>
</evidence>
<reference evidence="10 11" key="1">
    <citation type="submission" date="2018-05" db="EMBL/GenBank/DDBJ databases">
        <title>Draft genome sequence of Scytalidium lignicola DSM 105466, a ubiquitous saprotrophic fungus.</title>
        <authorList>
            <person name="Buettner E."/>
            <person name="Gebauer A.M."/>
            <person name="Hofrichter M."/>
            <person name="Liers C."/>
            <person name="Kellner H."/>
        </authorList>
    </citation>
    <scope>NUCLEOTIDE SEQUENCE [LARGE SCALE GENOMIC DNA]</scope>
    <source>
        <strain evidence="10 11">DSM 105466</strain>
    </source>
</reference>
<comment type="subcellular location">
    <subcellularLocation>
        <location evidence="1">Membrane</location>
        <topology evidence="1">Multi-pass membrane protein</topology>
    </subcellularLocation>
</comment>
<evidence type="ECO:0000313" key="10">
    <source>
        <dbReference type="EMBL" id="RFU26710.1"/>
    </source>
</evidence>
<sequence>MHPLNIFHAPKYVYAAVLTSFGGAIMGLDTGSIGPLTAMPQFTASFGLLSPSVHGIIVSSILLSAASASFFAGHLADRVGRVRGMAIGSFLFGLGAAFEAGSVNLAMLIVGRLLTGVGQGLFLSDLIVYTTEISPPSIRGTMASIPQFLTTIGVCLGYFVCYGSVNNNSSFAWRFPFAFQAFGAVTFSVSTLMFLPESPRWLTATGHHERAEKVWNELGVLTAEREKASNVNSSAVLLPNIPASDIGLQEQQPSPASCGKAQEKGSLWDVFGKDVWRRTLLGVFLLGMQQLSGIDGVLYYAPQLFRQAGLDSSKASFLASGVSALLMFAITIPAFLFADRWGRRTSTIFGGIVMACCMLAMGLLYATNSVHGSSGAARWLVIVLIYVFSLTFCGTWAVGIKVYVGEIQPPKTRAGATSLAHSSCWVTNWIVAFTTPIFLARSTFGVYFFFGISLILTVVVCLFAMPETKGRSLEDIDSSFEKQRIHSDTLGPPPFTKQEKRGICEI</sequence>
<dbReference type="GO" id="GO:0016020">
    <property type="term" value="C:membrane"/>
    <property type="evidence" value="ECO:0007669"/>
    <property type="project" value="UniProtKB-SubCell"/>
</dbReference>
<feature type="transmembrane region" description="Helical" evidence="8">
    <location>
        <begin position="280"/>
        <end position="301"/>
    </location>
</feature>
<accession>A0A3E2GZW9</accession>
<name>A0A3E2GZW9_SCYLI</name>
<dbReference type="FunFam" id="1.20.1250.20:FF:000134">
    <property type="entry name" value="MFS sugar transporter protein"/>
    <property type="match status" value="1"/>
</dbReference>
<dbReference type="AlphaFoldDB" id="A0A3E2GZW9"/>
<dbReference type="PROSITE" id="PS50850">
    <property type="entry name" value="MFS"/>
    <property type="match status" value="1"/>
</dbReference>
<feature type="transmembrane region" description="Helical" evidence="8">
    <location>
        <begin position="348"/>
        <end position="367"/>
    </location>
</feature>
<evidence type="ECO:0000256" key="4">
    <source>
        <dbReference type="ARBA" id="ARBA00022692"/>
    </source>
</evidence>
<evidence type="ECO:0000256" key="7">
    <source>
        <dbReference type="RuleBase" id="RU003346"/>
    </source>
</evidence>
<dbReference type="Pfam" id="PF00083">
    <property type="entry name" value="Sugar_tr"/>
    <property type="match status" value="1"/>
</dbReference>
<dbReference type="GO" id="GO:0005351">
    <property type="term" value="F:carbohydrate:proton symporter activity"/>
    <property type="evidence" value="ECO:0007669"/>
    <property type="project" value="TreeGrafter"/>
</dbReference>
<organism evidence="10 11">
    <name type="scientific">Scytalidium lignicola</name>
    <name type="common">Hyphomycete</name>
    <dbReference type="NCBI Taxonomy" id="5539"/>
    <lineage>
        <taxon>Eukaryota</taxon>
        <taxon>Fungi</taxon>
        <taxon>Dikarya</taxon>
        <taxon>Ascomycota</taxon>
        <taxon>Pezizomycotina</taxon>
        <taxon>Leotiomycetes</taxon>
        <taxon>Leotiomycetes incertae sedis</taxon>
        <taxon>Scytalidium</taxon>
    </lineage>
</organism>
<comment type="caution">
    <text evidence="10">The sequence shown here is derived from an EMBL/GenBank/DDBJ whole genome shotgun (WGS) entry which is preliminary data.</text>
</comment>
<feature type="transmembrane region" description="Helical" evidence="8">
    <location>
        <begin position="12"/>
        <end position="33"/>
    </location>
</feature>
<evidence type="ECO:0000256" key="5">
    <source>
        <dbReference type="ARBA" id="ARBA00022989"/>
    </source>
</evidence>
<dbReference type="InterPro" id="IPR003663">
    <property type="entry name" value="Sugar/inositol_transpt"/>
</dbReference>
<proteinExistence type="inferred from homology"/>
<gene>
    <name evidence="10" type="ORF">B7463_g9635</name>
</gene>
<feature type="transmembrane region" description="Helical" evidence="8">
    <location>
        <begin position="53"/>
        <end position="72"/>
    </location>
</feature>
<feature type="transmembrane region" description="Helical" evidence="8">
    <location>
        <begin position="444"/>
        <end position="465"/>
    </location>
</feature>
<dbReference type="InterPro" id="IPR050360">
    <property type="entry name" value="MFS_Sugar_Transporters"/>
</dbReference>
<dbReference type="InterPro" id="IPR020846">
    <property type="entry name" value="MFS_dom"/>
</dbReference>
<keyword evidence="5 8" id="KW-1133">Transmembrane helix</keyword>
<evidence type="ECO:0000256" key="3">
    <source>
        <dbReference type="ARBA" id="ARBA00022448"/>
    </source>
</evidence>
<feature type="transmembrane region" description="Helical" evidence="8">
    <location>
        <begin position="84"/>
        <end position="103"/>
    </location>
</feature>
<dbReference type="OrthoDB" id="5399138at2759"/>
<feature type="transmembrane region" description="Helical" evidence="8">
    <location>
        <begin position="416"/>
        <end position="438"/>
    </location>
</feature>
<evidence type="ECO:0000256" key="6">
    <source>
        <dbReference type="ARBA" id="ARBA00023136"/>
    </source>
</evidence>
<feature type="transmembrane region" description="Helical" evidence="8">
    <location>
        <begin position="148"/>
        <end position="165"/>
    </location>
</feature>
<keyword evidence="11" id="KW-1185">Reference proteome</keyword>
<dbReference type="Gene3D" id="1.20.1250.20">
    <property type="entry name" value="MFS general substrate transporter like domains"/>
    <property type="match status" value="1"/>
</dbReference>
<dbReference type="PROSITE" id="PS00217">
    <property type="entry name" value="SUGAR_TRANSPORT_2"/>
    <property type="match status" value="1"/>
</dbReference>
<dbReference type="InterPro" id="IPR005828">
    <property type="entry name" value="MFS_sugar_transport-like"/>
</dbReference>
<dbReference type="InterPro" id="IPR036259">
    <property type="entry name" value="MFS_trans_sf"/>
</dbReference>
<keyword evidence="6 8" id="KW-0472">Membrane</keyword>
<evidence type="ECO:0000256" key="8">
    <source>
        <dbReference type="SAM" id="Phobius"/>
    </source>
</evidence>
<dbReference type="Proteomes" id="UP000258309">
    <property type="component" value="Unassembled WGS sequence"/>
</dbReference>
<dbReference type="PRINTS" id="PR00171">
    <property type="entry name" value="SUGRTRNSPORT"/>
</dbReference>
<dbReference type="PANTHER" id="PTHR48022:SF2">
    <property type="entry name" value="PLASTIDIC GLUCOSE TRANSPORTER 4"/>
    <property type="match status" value="1"/>
</dbReference>